<dbReference type="Proteomes" id="UP000887580">
    <property type="component" value="Unplaced"/>
</dbReference>
<organism evidence="1 2">
    <name type="scientific">Panagrolaimus sp. PS1159</name>
    <dbReference type="NCBI Taxonomy" id="55785"/>
    <lineage>
        <taxon>Eukaryota</taxon>
        <taxon>Metazoa</taxon>
        <taxon>Ecdysozoa</taxon>
        <taxon>Nematoda</taxon>
        <taxon>Chromadorea</taxon>
        <taxon>Rhabditida</taxon>
        <taxon>Tylenchina</taxon>
        <taxon>Panagrolaimomorpha</taxon>
        <taxon>Panagrolaimoidea</taxon>
        <taxon>Panagrolaimidae</taxon>
        <taxon>Panagrolaimus</taxon>
    </lineage>
</organism>
<sequence length="161" mass="17069">MPAGQVLTRLQRQRADKRKNPPITSLSSIPPPPTKKLKGSAYCQSSENSTIDLDSVTASTSTAYGCEIITNNNCADETYSGTCLNSVPSLGSLAATSTGSSSSSGNCDTSSSSTSSSTTTEEEVLSFGNKPFESNNLQYFTAVDTLKRLPLQFSKQNFTNN</sequence>
<protein>
    <submittedName>
        <fullName evidence="2">Uncharacterized protein</fullName>
    </submittedName>
</protein>
<name>A0AC35G5X5_9BILA</name>
<reference evidence="2" key="1">
    <citation type="submission" date="2022-11" db="UniProtKB">
        <authorList>
            <consortium name="WormBaseParasite"/>
        </authorList>
    </citation>
    <scope>IDENTIFICATION</scope>
</reference>
<accession>A0AC35G5X5</accession>
<evidence type="ECO:0000313" key="2">
    <source>
        <dbReference type="WBParaSite" id="PS1159_v2.g23778.t1"/>
    </source>
</evidence>
<proteinExistence type="predicted"/>
<dbReference type="WBParaSite" id="PS1159_v2.g23778.t1">
    <property type="protein sequence ID" value="PS1159_v2.g23778.t1"/>
    <property type="gene ID" value="PS1159_v2.g23778"/>
</dbReference>
<evidence type="ECO:0000313" key="1">
    <source>
        <dbReference type="Proteomes" id="UP000887580"/>
    </source>
</evidence>